<reference evidence="1 2" key="1">
    <citation type="journal article" date="2021" name="Commun. Biol.">
        <title>Genomic insights into the host specific adaptation of the Pneumocystis genus.</title>
        <authorList>
            <person name="Cisse O.H."/>
            <person name="Ma L."/>
            <person name="Dekker J.P."/>
            <person name="Khil P.P."/>
            <person name="Youn J.-H."/>
            <person name="Brenchley J.M."/>
            <person name="Blair R."/>
            <person name="Pahar B."/>
            <person name="Chabe M."/>
            <person name="Van Rompay K.K.A."/>
            <person name="Keesler R."/>
            <person name="Sukura A."/>
            <person name="Hirsch V."/>
            <person name="Kutty G."/>
            <person name="Liu Y."/>
            <person name="Peng L."/>
            <person name="Chen J."/>
            <person name="Song J."/>
            <person name="Weissenbacher-Lang C."/>
            <person name="Xu J."/>
            <person name="Upham N.S."/>
            <person name="Stajich J.E."/>
            <person name="Cuomo C.A."/>
            <person name="Cushion M.T."/>
            <person name="Kovacs J.A."/>
        </authorList>
    </citation>
    <scope>NUCLEOTIDE SEQUENCE [LARGE SCALE GENOMIC DNA]</scope>
    <source>
        <strain evidence="1 2">RABM</strain>
    </source>
</reference>
<accession>A0ACB7CHA0</accession>
<organism evidence="1 2">
    <name type="scientific">Pneumocystis oryctolagi</name>
    <dbReference type="NCBI Taxonomy" id="42067"/>
    <lineage>
        <taxon>Eukaryota</taxon>
        <taxon>Fungi</taxon>
        <taxon>Dikarya</taxon>
        <taxon>Ascomycota</taxon>
        <taxon>Taphrinomycotina</taxon>
        <taxon>Pneumocystomycetes</taxon>
        <taxon>Pneumocystaceae</taxon>
        <taxon>Pneumocystis</taxon>
    </lineage>
</organism>
<comment type="caution">
    <text evidence="1">The sequence shown here is derived from an EMBL/GenBank/DDBJ whole genome shotgun (WGS) entry which is preliminary data.</text>
</comment>
<sequence length="362" mass="41907">MPFLDLPEAPNQLKSLNIISSSYNEYKEYDPREKNDHLVLEKIAHGNVKKQMFGISELSISNKKPQKNLKEVYISPLPGFVVKTIQTSDQKKRFPQGTKVFLNLCHSEDVIPPKDGIGRDIIPKIMRGWHWEIPIVISMERWDVDKAGKKCLVIDCCCNTSVMNLSKEDINVRLVFIETCLELVEDKTGMVLSREYTIPKMKAKGELQSSILELDNTFNEKIQEVNTESAFPKYSKKTLSLKSKKDSTITDKDEHSLHSLKTDIENKTIKLTKPTYTIEKLFRSNNIKNFQVTIDLLLIEDITRVCLELINKNGVFSLMLSAKDIYSELEIPIFEFYKEEKLPIDAFFVRKKRKLYIFIPYV</sequence>
<evidence type="ECO:0000313" key="2">
    <source>
        <dbReference type="Proteomes" id="UP000768646"/>
    </source>
</evidence>
<keyword evidence="2" id="KW-1185">Reference proteome</keyword>
<proteinExistence type="predicted"/>
<dbReference type="Proteomes" id="UP000768646">
    <property type="component" value="Unassembled WGS sequence"/>
</dbReference>
<dbReference type="EMBL" id="JABTEG010000001">
    <property type="protein sequence ID" value="KAG4306554.1"/>
    <property type="molecule type" value="Genomic_DNA"/>
</dbReference>
<evidence type="ECO:0000313" key="1">
    <source>
        <dbReference type="EMBL" id="KAG4306554.1"/>
    </source>
</evidence>
<gene>
    <name evidence="1" type="ORF">PORY_000542</name>
</gene>
<protein>
    <submittedName>
        <fullName evidence="1">Uncharacterized protein</fullName>
    </submittedName>
</protein>
<name>A0ACB7CHA0_9ASCO</name>